<feature type="chain" id="PRO_5046207040" description="Rap1a immunity protein domain-containing protein" evidence="1">
    <location>
        <begin position="23"/>
        <end position="119"/>
    </location>
</feature>
<evidence type="ECO:0000256" key="1">
    <source>
        <dbReference type="SAM" id="SignalP"/>
    </source>
</evidence>
<organism evidence="2 3">
    <name type="scientific">Sphingomonas corticis</name>
    <dbReference type="NCBI Taxonomy" id="2722791"/>
    <lineage>
        <taxon>Bacteria</taxon>
        <taxon>Pseudomonadati</taxon>
        <taxon>Pseudomonadota</taxon>
        <taxon>Alphaproteobacteria</taxon>
        <taxon>Sphingomonadales</taxon>
        <taxon>Sphingomonadaceae</taxon>
        <taxon>Sphingomonas</taxon>
    </lineage>
</organism>
<dbReference type="EMBL" id="JAAVJH010000005">
    <property type="protein sequence ID" value="NJR78844.1"/>
    <property type="molecule type" value="Genomic_DNA"/>
</dbReference>
<dbReference type="Proteomes" id="UP000732399">
    <property type="component" value="Unassembled WGS sequence"/>
</dbReference>
<keyword evidence="1" id="KW-0732">Signal</keyword>
<evidence type="ECO:0000313" key="3">
    <source>
        <dbReference type="Proteomes" id="UP000732399"/>
    </source>
</evidence>
<keyword evidence="3" id="KW-1185">Reference proteome</keyword>
<accession>A0ABX1CLL6</accession>
<evidence type="ECO:0000313" key="2">
    <source>
        <dbReference type="EMBL" id="NJR78844.1"/>
    </source>
</evidence>
<sequence length="119" mass="12307">MTMAMQGGVLALAIGLAMPAAAQDASLSTRVPQAHVDAFVRDCAVNAPIASCTCIIGNLNDSADGQVSMDMVGLMRLKPQPSKPDVLALLNRHGLRPGQLTSALERGQKILAALAPTCD</sequence>
<protein>
    <recommendedName>
        <fullName evidence="4">Rap1a immunity protein domain-containing protein</fullName>
    </recommendedName>
</protein>
<comment type="caution">
    <text evidence="2">The sequence shown here is derived from an EMBL/GenBank/DDBJ whole genome shotgun (WGS) entry which is preliminary data.</text>
</comment>
<reference evidence="2 3" key="1">
    <citation type="submission" date="2020-03" db="EMBL/GenBank/DDBJ databases">
        <authorList>
            <person name="Wang L."/>
            <person name="He N."/>
            <person name="Li Y."/>
            <person name="Fang Y."/>
            <person name="Zhang F."/>
        </authorList>
    </citation>
    <scope>NUCLEOTIDE SEQUENCE [LARGE SCALE GENOMIC DNA]</scope>
    <source>
        <strain evidence="2 3">36D10-4-7</strain>
    </source>
</reference>
<name>A0ABX1CLL6_9SPHN</name>
<feature type="signal peptide" evidence="1">
    <location>
        <begin position="1"/>
        <end position="22"/>
    </location>
</feature>
<gene>
    <name evidence="2" type="ORF">HBH26_09615</name>
</gene>
<proteinExistence type="predicted"/>
<evidence type="ECO:0008006" key="4">
    <source>
        <dbReference type="Google" id="ProtNLM"/>
    </source>
</evidence>
<dbReference type="RefSeq" id="WP_168134384.1">
    <property type="nucleotide sequence ID" value="NZ_JAAVJH010000005.1"/>
</dbReference>